<dbReference type="PROSITE" id="PS51257">
    <property type="entry name" value="PROKAR_LIPOPROTEIN"/>
    <property type="match status" value="1"/>
</dbReference>
<evidence type="ECO:0000313" key="1">
    <source>
        <dbReference type="EMBL" id="ALN55955.1"/>
    </source>
</evidence>
<protein>
    <submittedName>
        <fullName evidence="1">Lipoprotein</fullName>
    </submittedName>
</protein>
<dbReference type="AlphaFoldDB" id="A0A0S2DBR3"/>
<dbReference type="KEGG" id="lez:GLE_0597"/>
<gene>
    <name evidence="1" type="ORF">GLE_0597</name>
</gene>
<dbReference type="Proteomes" id="UP000061569">
    <property type="component" value="Chromosome"/>
</dbReference>
<dbReference type="OrthoDB" id="6024638at2"/>
<organism evidence="1 2">
    <name type="scientific">Lysobacter enzymogenes</name>
    <dbReference type="NCBI Taxonomy" id="69"/>
    <lineage>
        <taxon>Bacteria</taxon>
        <taxon>Pseudomonadati</taxon>
        <taxon>Pseudomonadota</taxon>
        <taxon>Gammaproteobacteria</taxon>
        <taxon>Lysobacterales</taxon>
        <taxon>Lysobacteraceae</taxon>
        <taxon>Lysobacter</taxon>
    </lineage>
</organism>
<dbReference type="EMBL" id="CP013140">
    <property type="protein sequence ID" value="ALN55955.1"/>
    <property type="molecule type" value="Genomic_DNA"/>
</dbReference>
<dbReference type="PATRIC" id="fig|69.6.peg.589"/>
<sequence length="216" mass="23847">MKTAILLAGLTVVAATALGLSACSNAVKDPKYERNPDPKRKYVVTVKVDGAPGPFRIVTAGVRYVVGPSQECMPAAEPISGTFPTPEHANLASQVRRVSESESEFEFDVYLDGMAAKDYFGRGVCTWRIESVTMSLKPTGADRERKFSTNIDEADVTGNASLVLYARREMYGASAENDYEIFEDALKKEWFSKRYGDDPSKFFTITFSARESGRDH</sequence>
<evidence type="ECO:0000313" key="2">
    <source>
        <dbReference type="Proteomes" id="UP000061569"/>
    </source>
</evidence>
<name>A0A0S2DBR3_LYSEN</name>
<dbReference type="STRING" id="69.GLE_0597"/>
<accession>A0A0S2DBR3</accession>
<keyword evidence="1" id="KW-0449">Lipoprotein</keyword>
<reference evidence="1 2" key="1">
    <citation type="submission" date="2015-11" db="EMBL/GenBank/DDBJ databases">
        <title>Genome sequences of Lysobacter enzymogenes strain C3 and Lysobacter antibioticus ATCC 29479.</title>
        <authorList>
            <person name="Kobayashi D.Y."/>
        </authorList>
    </citation>
    <scope>NUCLEOTIDE SEQUENCE [LARGE SCALE GENOMIC DNA]</scope>
    <source>
        <strain evidence="1 2">C3</strain>
    </source>
</reference>
<proteinExistence type="predicted"/>